<comment type="similarity">
    <text evidence="1 3">Belongs to the peptidase C14A family.</text>
</comment>
<feature type="domain" description="Caspase family p20" evidence="5">
    <location>
        <begin position="231"/>
        <end position="360"/>
    </location>
</feature>
<keyword evidence="7" id="KW-1185">Reference proteome</keyword>
<evidence type="ECO:0000259" key="4">
    <source>
        <dbReference type="PROSITE" id="PS50207"/>
    </source>
</evidence>
<dbReference type="Pfam" id="PF23725">
    <property type="entry name" value="Dredd_N"/>
    <property type="match status" value="1"/>
</dbReference>
<dbReference type="InterPro" id="IPR001309">
    <property type="entry name" value="Pept_C14_p20"/>
</dbReference>
<dbReference type="PROSITE" id="PS50208">
    <property type="entry name" value="CASPASE_P20"/>
    <property type="match status" value="1"/>
</dbReference>
<name>A0AAW1DQS7_9HEMI</name>
<dbReference type="PANTHER" id="PTHR48169:SF7">
    <property type="entry name" value="CASPASE 10"/>
    <property type="match status" value="1"/>
</dbReference>
<evidence type="ECO:0000256" key="2">
    <source>
        <dbReference type="ARBA" id="ARBA00022703"/>
    </source>
</evidence>
<protein>
    <recommendedName>
        <fullName evidence="8">Caspase-8</fullName>
    </recommendedName>
</protein>
<dbReference type="GO" id="GO:0004197">
    <property type="term" value="F:cysteine-type endopeptidase activity"/>
    <property type="evidence" value="ECO:0007669"/>
    <property type="project" value="InterPro"/>
</dbReference>
<reference evidence="6 7" key="1">
    <citation type="submission" date="2022-12" db="EMBL/GenBank/DDBJ databases">
        <title>Chromosome-level genome assembly of true bugs.</title>
        <authorList>
            <person name="Ma L."/>
            <person name="Li H."/>
        </authorList>
    </citation>
    <scope>NUCLEOTIDE SEQUENCE [LARGE SCALE GENOMIC DNA]</scope>
    <source>
        <strain evidence="6">Lab_2022b</strain>
    </source>
</reference>
<dbReference type="PANTHER" id="PTHR48169">
    <property type="entry name" value="DED DOMAIN-CONTAINING PROTEIN"/>
    <property type="match status" value="1"/>
</dbReference>
<dbReference type="Proteomes" id="UP001461498">
    <property type="component" value="Unassembled WGS sequence"/>
</dbReference>
<sequence>MSGSLVCDNLSYSNELTNLNGHNEQREALLKKIECQEINLKSDEVISIMFLLHRNALETYKDLEDFLNGRKSNLIYKWCKQGVEVGDMWEKKFYESLFIIKNYRMLKAFDIEAVNAVHTFNHRYLIPNIRLELYKICEHIYGPDLNILLVQMRETSVKECLEMYLLKWISEGLISVDNEVDIKVLADSLQAMKMTKFADNILHYQSSIVSLGEQLAKTEFVEDYPIIDPNNVGLCLIINQKRFIQDPNNQKIVLGERNGTQFDGERLDELFRMHFKFDVKTEQNIPSVAMINIIQEKIKMFFKPNHSVFVLIILSHGTKDFVYGSDSKPVSIIRIESCLKIPQLEVKPKIIIIQACQGDDYVRAPTRATLDAAKIEGDDVTARDWPTDTIFCMSTIPLFASPRHKEKGAWYIIKLCEVLKKHSEEELHSVLIKLSRILNTEPVFGSQHQIRTIPEFRSRLTKNLYLRKVQKSN</sequence>
<dbReference type="Pfam" id="PF23724">
    <property type="entry name" value="Dredd_2nd"/>
    <property type="match status" value="1"/>
</dbReference>
<dbReference type="GO" id="GO:0043067">
    <property type="term" value="P:regulation of programmed cell death"/>
    <property type="evidence" value="ECO:0007669"/>
    <property type="project" value="UniProtKB-ARBA"/>
</dbReference>
<dbReference type="PROSITE" id="PS01122">
    <property type="entry name" value="CASPASE_CYS"/>
    <property type="match status" value="1"/>
</dbReference>
<evidence type="ECO:0000256" key="1">
    <source>
        <dbReference type="ARBA" id="ARBA00010134"/>
    </source>
</evidence>
<proteinExistence type="inferred from homology"/>
<accession>A0AAW1DQS7</accession>
<dbReference type="Pfam" id="PF00656">
    <property type="entry name" value="Peptidase_C14"/>
    <property type="match status" value="1"/>
</dbReference>
<dbReference type="GO" id="GO:0006508">
    <property type="term" value="P:proteolysis"/>
    <property type="evidence" value="ECO:0007669"/>
    <property type="project" value="InterPro"/>
</dbReference>
<evidence type="ECO:0000259" key="5">
    <source>
        <dbReference type="PROSITE" id="PS50208"/>
    </source>
</evidence>
<evidence type="ECO:0008006" key="8">
    <source>
        <dbReference type="Google" id="ProtNLM"/>
    </source>
</evidence>
<dbReference type="InterPro" id="IPR056259">
    <property type="entry name" value="Dredd_N"/>
</dbReference>
<evidence type="ECO:0000313" key="7">
    <source>
        <dbReference type="Proteomes" id="UP001461498"/>
    </source>
</evidence>
<dbReference type="InterPro" id="IPR033139">
    <property type="entry name" value="Caspase_cys_AS"/>
</dbReference>
<feature type="domain" description="Caspase family p10" evidence="4">
    <location>
        <begin position="388"/>
        <end position="468"/>
    </location>
</feature>
<dbReference type="InterPro" id="IPR015917">
    <property type="entry name" value="Pept_C14A"/>
</dbReference>
<dbReference type="InterPro" id="IPR011600">
    <property type="entry name" value="Pept_C14_caspase"/>
</dbReference>
<dbReference type="GO" id="GO:0006915">
    <property type="term" value="P:apoptotic process"/>
    <property type="evidence" value="ECO:0007669"/>
    <property type="project" value="UniProtKB-KW"/>
</dbReference>
<dbReference type="GO" id="GO:0005737">
    <property type="term" value="C:cytoplasm"/>
    <property type="evidence" value="ECO:0007669"/>
    <property type="project" value="UniProtKB-ARBA"/>
</dbReference>
<evidence type="ECO:0000256" key="3">
    <source>
        <dbReference type="RuleBase" id="RU003971"/>
    </source>
</evidence>
<dbReference type="PRINTS" id="PR00376">
    <property type="entry name" value="IL1BCENZYME"/>
</dbReference>
<organism evidence="6 7">
    <name type="scientific">Rhynocoris fuscipes</name>
    <dbReference type="NCBI Taxonomy" id="488301"/>
    <lineage>
        <taxon>Eukaryota</taxon>
        <taxon>Metazoa</taxon>
        <taxon>Ecdysozoa</taxon>
        <taxon>Arthropoda</taxon>
        <taxon>Hexapoda</taxon>
        <taxon>Insecta</taxon>
        <taxon>Pterygota</taxon>
        <taxon>Neoptera</taxon>
        <taxon>Paraneoptera</taxon>
        <taxon>Hemiptera</taxon>
        <taxon>Heteroptera</taxon>
        <taxon>Panheteroptera</taxon>
        <taxon>Cimicomorpha</taxon>
        <taxon>Reduviidae</taxon>
        <taxon>Harpactorinae</taxon>
        <taxon>Harpactorini</taxon>
        <taxon>Rhynocoris</taxon>
    </lineage>
</organism>
<dbReference type="InterPro" id="IPR002138">
    <property type="entry name" value="Pept_C14_p10"/>
</dbReference>
<dbReference type="EMBL" id="JAPXFL010000001">
    <property type="protein sequence ID" value="KAK9512834.1"/>
    <property type="molecule type" value="Genomic_DNA"/>
</dbReference>
<dbReference type="AlphaFoldDB" id="A0AAW1DQS7"/>
<dbReference type="SUPFAM" id="SSF52129">
    <property type="entry name" value="Caspase-like"/>
    <property type="match status" value="1"/>
</dbReference>
<keyword evidence="2" id="KW-0053">Apoptosis</keyword>
<dbReference type="PROSITE" id="PS50207">
    <property type="entry name" value="CASPASE_P10"/>
    <property type="match status" value="1"/>
</dbReference>
<dbReference type="InterPro" id="IPR056260">
    <property type="entry name" value="Dredd_2nd"/>
</dbReference>
<comment type="caution">
    <text evidence="6">The sequence shown here is derived from an EMBL/GenBank/DDBJ whole genome shotgun (WGS) entry which is preliminary data.</text>
</comment>
<evidence type="ECO:0000313" key="6">
    <source>
        <dbReference type="EMBL" id="KAK9512834.1"/>
    </source>
</evidence>
<dbReference type="InterPro" id="IPR029030">
    <property type="entry name" value="Caspase-like_dom_sf"/>
</dbReference>
<dbReference type="Gene3D" id="3.40.50.1460">
    <property type="match status" value="1"/>
</dbReference>
<dbReference type="SMART" id="SM00115">
    <property type="entry name" value="CASc"/>
    <property type="match status" value="1"/>
</dbReference>
<dbReference type="GO" id="GO:0051604">
    <property type="term" value="P:protein maturation"/>
    <property type="evidence" value="ECO:0007669"/>
    <property type="project" value="UniProtKB-ARBA"/>
</dbReference>
<gene>
    <name evidence="6" type="ORF">O3M35_001164</name>
</gene>